<proteinExistence type="predicted"/>
<dbReference type="EMBL" id="LT840184">
    <property type="protein sequence ID" value="SMF88627.1"/>
    <property type="molecule type" value="Genomic_DNA"/>
</dbReference>
<reference evidence="2 3" key="1">
    <citation type="submission" date="2017-04" db="EMBL/GenBank/DDBJ databases">
        <authorList>
            <person name="Afonso C.L."/>
            <person name="Miller P.J."/>
            <person name="Scott M.A."/>
            <person name="Spackman E."/>
            <person name="Goraichik I."/>
            <person name="Dimitrov K.M."/>
            <person name="Suarez D.L."/>
            <person name="Swayne D.E."/>
        </authorList>
    </citation>
    <scope>NUCLEOTIDE SEQUENCE [LARGE SCALE GENOMIC DNA]</scope>
    <source>
        <strain evidence="2 3">N3/975</strain>
    </source>
</reference>
<protein>
    <submittedName>
        <fullName evidence="2">Uncharacterized protein</fullName>
    </submittedName>
</protein>
<feature type="chain" id="PRO_5012281794" evidence="1">
    <location>
        <begin position="27"/>
        <end position="189"/>
    </location>
</feature>
<sequence>MKTKIFTWSLALMFLVSWLNIPVTNAQSLKPQDILKKKYPNETIRLIKTADVNSDKKQESFILTNSGNFYLINSKGIIVLINTGISDEEGYEDYNIHIYSVTAKEKHVALTATYFPSNTQMYVYRYKDGTLKQVLKVMGDIDVQIDKQGKVYQLWKNYKLEGGWDTAVGIFTWNPKTNKYVGSGKYVLQ</sequence>
<gene>
    <name evidence="2" type="ORF">SAMN05661091_4351</name>
</gene>
<organism evidence="2 3">
    <name type="scientific">Paenibacillus uliginis N3/975</name>
    <dbReference type="NCBI Taxonomy" id="1313296"/>
    <lineage>
        <taxon>Bacteria</taxon>
        <taxon>Bacillati</taxon>
        <taxon>Bacillota</taxon>
        <taxon>Bacilli</taxon>
        <taxon>Bacillales</taxon>
        <taxon>Paenibacillaceae</taxon>
        <taxon>Paenibacillus</taxon>
    </lineage>
</organism>
<keyword evidence="3" id="KW-1185">Reference proteome</keyword>
<keyword evidence="1" id="KW-0732">Signal</keyword>
<name>A0A1X7HLU6_9BACL</name>
<evidence type="ECO:0000313" key="3">
    <source>
        <dbReference type="Proteomes" id="UP000192940"/>
    </source>
</evidence>
<accession>A0A1X7HLU6</accession>
<dbReference type="Proteomes" id="UP000192940">
    <property type="component" value="Chromosome I"/>
</dbReference>
<evidence type="ECO:0000313" key="2">
    <source>
        <dbReference type="EMBL" id="SMF88627.1"/>
    </source>
</evidence>
<dbReference type="AlphaFoldDB" id="A0A1X7HLU6"/>
<feature type="signal peptide" evidence="1">
    <location>
        <begin position="1"/>
        <end position="26"/>
    </location>
</feature>
<dbReference type="RefSeq" id="WP_208915119.1">
    <property type="nucleotide sequence ID" value="NZ_LT840184.1"/>
</dbReference>
<evidence type="ECO:0000256" key="1">
    <source>
        <dbReference type="SAM" id="SignalP"/>
    </source>
</evidence>